<dbReference type="InterPro" id="IPR018060">
    <property type="entry name" value="HTH_AraC"/>
</dbReference>
<dbReference type="SUPFAM" id="SSF46689">
    <property type="entry name" value="Homeodomain-like"/>
    <property type="match status" value="2"/>
</dbReference>
<dbReference type="EMBL" id="CP035945">
    <property type="protein sequence ID" value="QBE96477.1"/>
    <property type="molecule type" value="Genomic_DNA"/>
</dbReference>
<dbReference type="GO" id="GO:0003700">
    <property type="term" value="F:DNA-binding transcription factor activity"/>
    <property type="evidence" value="ECO:0007669"/>
    <property type="project" value="InterPro"/>
</dbReference>
<dbReference type="KEGG" id="bpro:PMF13cell1_02021"/>
<dbReference type="Gene3D" id="2.60.120.10">
    <property type="entry name" value="Jelly Rolls"/>
    <property type="match status" value="1"/>
</dbReference>
<dbReference type="RefSeq" id="WP_243126078.1">
    <property type="nucleotide sequence ID" value="NZ_CP035945.1"/>
</dbReference>
<gene>
    <name evidence="5" type="primary">rhaR_4</name>
    <name evidence="5" type="ORF">PMF13cell1_02021</name>
</gene>
<evidence type="ECO:0000313" key="6">
    <source>
        <dbReference type="Proteomes" id="UP000289794"/>
    </source>
</evidence>
<dbReference type="PROSITE" id="PS01124">
    <property type="entry name" value="HTH_ARAC_FAMILY_2"/>
    <property type="match status" value="1"/>
</dbReference>
<dbReference type="PANTHER" id="PTHR43280">
    <property type="entry name" value="ARAC-FAMILY TRANSCRIPTIONAL REGULATOR"/>
    <property type="match status" value="1"/>
</dbReference>
<dbReference type="GO" id="GO:0043565">
    <property type="term" value="F:sequence-specific DNA binding"/>
    <property type="evidence" value="ECO:0007669"/>
    <property type="project" value="InterPro"/>
</dbReference>
<name>A0A4P6LZR8_9FIRM</name>
<evidence type="ECO:0000259" key="4">
    <source>
        <dbReference type="PROSITE" id="PS01124"/>
    </source>
</evidence>
<dbReference type="PANTHER" id="PTHR43280:SF28">
    <property type="entry name" value="HTH-TYPE TRANSCRIPTIONAL ACTIVATOR RHAS"/>
    <property type="match status" value="1"/>
</dbReference>
<evidence type="ECO:0000256" key="1">
    <source>
        <dbReference type="ARBA" id="ARBA00023015"/>
    </source>
</evidence>
<reference evidence="5 6" key="1">
    <citation type="submission" date="2019-01" db="EMBL/GenBank/DDBJ databases">
        <title>PMF-metabolizing Aryl O-demethylase.</title>
        <authorList>
            <person name="Kim M."/>
        </authorList>
    </citation>
    <scope>NUCLEOTIDE SEQUENCE [LARGE SCALE GENOMIC DNA]</scope>
    <source>
        <strain evidence="5 6">PMF1</strain>
    </source>
</reference>
<feature type="domain" description="HTH araC/xylS-type" evidence="4">
    <location>
        <begin position="182"/>
        <end position="280"/>
    </location>
</feature>
<dbReference type="InterPro" id="IPR009057">
    <property type="entry name" value="Homeodomain-like_sf"/>
</dbReference>
<protein>
    <submittedName>
        <fullName evidence="5">HTH-type transcriptional activator RhaR</fullName>
    </submittedName>
</protein>
<dbReference type="InterPro" id="IPR014710">
    <property type="entry name" value="RmlC-like_jellyroll"/>
</dbReference>
<dbReference type="AlphaFoldDB" id="A0A4P6LZR8"/>
<dbReference type="InterPro" id="IPR011051">
    <property type="entry name" value="RmlC_Cupin_sf"/>
</dbReference>
<evidence type="ECO:0000256" key="2">
    <source>
        <dbReference type="ARBA" id="ARBA00023125"/>
    </source>
</evidence>
<evidence type="ECO:0000313" key="5">
    <source>
        <dbReference type="EMBL" id="QBE96477.1"/>
    </source>
</evidence>
<keyword evidence="3" id="KW-0804">Transcription</keyword>
<keyword evidence="1" id="KW-0805">Transcription regulation</keyword>
<dbReference type="Pfam" id="PF02311">
    <property type="entry name" value="AraC_binding"/>
    <property type="match status" value="1"/>
</dbReference>
<keyword evidence="2" id="KW-0238">DNA-binding</keyword>
<dbReference type="Gene3D" id="1.10.10.60">
    <property type="entry name" value="Homeodomain-like"/>
    <property type="match status" value="2"/>
</dbReference>
<dbReference type="Proteomes" id="UP000289794">
    <property type="component" value="Chromosome"/>
</dbReference>
<dbReference type="SUPFAM" id="SSF51182">
    <property type="entry name" value="RmlC-like cupins"/>
    <property type="match status" value="1"/>
</dbReference>
<dbReference type="Pfam" id="PF12833">
    <property type="entry name" value="HTH_18"/>
    <property type="match status" value="1"/>
</dbReference>
<dbReference type="InterPro" id="IPR003313">
    <property type="entry name" value="AraC-bd"/>
</dbReference>
<dbReference type="SMART" id="SM00342">
    <property type="entry name" value="HTH_ARAC"/>
    <property type="match status" value="1"/>
</dbReference>
<accession>A0A4P6LZR8</accession>
<evidence type="ECO:0000256" key="3">
    <source>
        <dbReference type="ARBA" id="ARBA00023163"/>
    </source>
</evidence>
<organism evidence="5 6">
    <name type="scientific">Blautia producta</name>
    <dbReference type="NCBI Taxonomy" id="33035"/>
    <lineage>
        <taxon>Bacteria</taxon>
        <taxon>Bacillati</taxon>
        <taxon>Bacillota</taxon>
        <taxon>Clostridia</taxon>
        <taxon>Lachnospirales</taxon>
        <taxon>Lachnospiraceae</taxon>
        <taxon>Blautia</taxon>
    </lineage>
</organism>
<proteinExistence type="predicted"/>
<sequence length="292" mass="33000">MIWPDIQRNLGEVFEGGIMPTMVYINKQRINRSRVDRPLHSHESICEMLLIYRGTGIYTVNAVTYHLEEGDVLFYNQDDLHEVSSGTEEEIGSYCVGITNLRLKGLPRNHLVGEEGPYVRKAGQMYPLLKEMCGQMYMMQETNQTGRLAAQLLCASLVVMASQLEAFPQAVADGTKEEQFVVRIWNYLNKHYTEEISLEKIAEALGCSAPYVSHAFKNATGSTPIQYVIRRRIGLAQTLLISTDMTATQIATTVGYDNTNYFCTLFAKVVGMTPIRYRGLYLEELKGVRNQS</sequence>